<evidence type="ECO:0000313" key="7">
    <source>
        <dbReference type="EMBL" id="UYV76974.1"/>
    </source>
</evidence>
<dbReference type="Pfam" id="PF01400">
    <property type="entry name" value="Astacin"/>
    <property type="match status" value="2"/>
</dbReference>
<dbReference type="PRINTS" id="PR00480">
    <property type="entry name" value="ASTACIN"/>
</dbReference>
<evidence type="ECO:0000256" key="4">
    <source>
        <dbReference type="RuleBase" id="RU361183"/>
    </source>
</evidence>
<dbReference type="Proteomes" id="UP001235939">
    <property type="component" value="Chromosome 14"/>
</dbReference>
<gene>
    <name evidence="7" type="ORF">LAZ67_14002645</name>
</gene>
<dbReference type="PANTHER" id="PTHR10127">
    <property type="entry name" value="DISCOIDIN, CUB, EGF, LAMININ , AND ZINC METALLOPROTEASE DOMAIN CONTAINING"/>
    <property type="match status" value="1"/>
</dbReference>
<organism evidence="7 8">
    <name type="scientific">Cordylochernes scorpioides</name>
    <dbReference type="NCBI Taxonomy" id="51811"/>
    <lineage>
        <taxon>Eukaryota</taxon>
        <taxon>Metazoa</taxon>
        <taxon>Ecdysozoa</taxon>
        <taxon>Arthropoda</taxon>
        <taxon>Chelicerata</taxon>
        <taxon>Arachnida</taxon>
        <taxon>Pseudoscorpiones</taxon>
        <taxon>Cheliferoidea</taxon>
        <taxon>Chernetidae</taxon>
        <taxon>Cordylochernes</taxon>
    </lineage>
</organism>
<dbReference type="Gene3D" id="3.40.390.10">
    <property type="entry name" value="Collagenase (Catalytic Domain)"/>
    <property type="match status" value="2"/>
</dbReference>
<sequence length="369" mass="41898">MMVDGVLPWHGGRSWVDLVLEEVRGSSISVVAYLGKLIKEAMKHMEDLTGKSKKCLTFEELSTPSGYNLHFFRGYGCYTFAEMAGGKQPLGSGCEYHGTVVHEISHALGFFHEQSRSDRDNYLTIFWDNIQPGEIMSVKVDIEGRLASGNTGPRGPKISQTPPVPKSRQDSGRQGTSKQIDHCLYRKMEQGREEDSKEPMKTDPDYESGDNPTFPKKETTLDVLGRLTTTLHPLSAVTGHRERWNRYDGSYEAQSFFTNYDAQADRAQLQYSTRLRKPPNLLQAPLRVTNTRAGLEPQFKKLAPEENRLLTPFDYKSIMIYGEMAFSKDGLSKTMVDKFGKKKLTHPFQKYGLTLSDITRIRKLYKCEE</sequence>
<feature type="domain" description="Peptidase M12A" evidence="6">
    <location>
        <begin position="90"/>
        <end position="368"/>
    </location>
</feature>
<feature type="binding site" evidence="3">
    <location>
        <position position="102"/>
    </location>
    <ligand>
        <name>Zn(2+)</name>
        <dbReference type="ChEBI" id="CHEBI:29105"/>
        <note>catalytic</note>
    </ligand>
</feature>
<keyword evidence="3 4" id="KW-0482">Metalloprotease</keyword>
<evidence type="ECO:0000313" key="8">
    <source>
        <dbReference type="Proteomes" id="UP001235939"/>
    </source>
</evidence>
<protein>
    <recommendedName>
        <fullName evidence="4">Metalloendopeptidase</fullName>
        <ecNumber evidence="4">3.4.24.-</ecNumber>
    </recommendedName>
</protein>
<keyword evidence="3 4" id="KW-0479">Metal-binding</keyword>
<evidence type="ECO:0000256" key="3">
    <source>
        <dbReference type="PROSITE-ProRule" id="PRU01211"/>
    </source>
</evidence>
<feature type="binding site" evidence="3">
    <location>
        <position position="112"/>
    </location>
    <ligand>
        <name>Zn(2+)</name>
        <dbReference type="ChEBI" id="CHEBI:29105"/>
        <note>catalytic</note>
    </ligand>
</feature>
<feature type="region of interest" description="Disordered" evidence="5">
    <location>
        <begin position="146"/>
        <end position="216"/>
    </location>
</feature>
<dbReference type="InterPro" id="IPR001506">
    <property type="entry name" value="Peptidase_M12A"/>
</dbReference>
<dbReference type="InterPro" id="IPR024079">
    <property type="entry name" value="MetalloPept_cat_dom_sf"/>
</dbReference>
<dbReference type="PROSITE" id="PS51864">
    <property type="entry name" value="ASTACIN"/>
    <property type="match status" value="1"/>
</dbReference>
<comment type="function">
    <text evidence="2">Zinc metalloprotease. Provoques deadhesion of endothelial cells from cell cultures, and also degradation of fibronectin, fibrinogen and gelatin in vitro. Its role in the venom is not fully understood but it might act as a spreading factor that facilitates diffusion of other venom toxins. Alternatively, it might be involved in the proteolytic processing of other venom toxins or it might play a role in extra-oral digestion of prey.</text>
</comment>
<dbReference type="EC" id="3.4.24.-" evidence="4"/>
<keyword evidence="8" id="KW-1185">Reference proteome</keyword>
<evidence type="ECO:0000259" key="6">
    <source>
        <dbReference type="PROSITE" id="PS51864"/>
    </source>
</evidence>
<reference evidence="7 8" key="1">
    <citation type="submission" date="2022-01" db="EMBL/GenBank/DDBJ databases">
        <title>A chromosomal length assembly of Cordylochernes scorpioides.</title>
        <authorList>
            <person name="Zeh D."/>
            <person name="Zeh J."/>
        </authorList>
    </citation>
    <scope>NUCLEOTIDE SEQUENCE [LARGE SCALE GENOMIC DNA]</scope>
    <source>
        <strain evidence="7">IN4F17</strain>
        <tissue evidence="7">Whole Body</tissue>
    </source>
</reference>
<feature type="binding site" evidence="3">
    <location>
        <position position="106"/>
    </location>
    <ligand>
        <name>Zn(2+)</name>
        <dbReference type="ChEBI" id="CHEBI:29105"/>
        <note>catalytic</note>
    </ligand>
</feature>
<comment type="cofactor">
    <cofactor evidence="3 4">
        <name>Zn(2+)</name>
        <dbReference type="ChEBI" id="CHEBI:29105"/>
    </cofactor>
    <text evidence="3 4">Binds 1 zinc ion per subunit.</text>
</comment>
<evidence type="ECO:0000256" key="1">
    <source>
        <dbReference type="ARBA" id="ARBA00011245"/>
    </source>
</evidence>
<evidence type="ECO:0000256" key="5">
    <source>
        <dbReference type="SAM" id="MobiDB-lite"/>
    </source>
</evidence>
<feature type="active site" evidence="3">
    <location>
        <position position="103"/>
    </location>
</feature>
<dbReference type="EMBL" id="CP092876">
    <property type="protein sequence ID" value="UYV76974.1"/>
    <property type="molecule type" value="Genomic_DNA"/>
</dbReference>
<proteinExistence type="predicted"/>
<evidence type="ECO:0000256" key="2">
    <source>
        <dbReference type="ARBA" id="ARBA00025529"/>
    </source>
</evidence>
<feature type="compositionally biased region" description="Basic and acidic residues" evidence="5">
    <location>
        <begin position="179"/>
        <end position="204"/>
    </location>
</feature>
<comment type="subunit">
    <text evidence="1">Monomer.</text>
</comment>
<dbReference type="SMART" id="SM00235">
    <property type="entry name" value="ZnMc"/>
    <property type="match status" value="1"/>
</dbReference>
<dbReference type="SUPFAM" id="SSF55486">
    <property type="entry name" value="Metalloproteases ('zincins'), catalytic domain"/>
    <property type="match status" value="1"/>
</dbReference>
<accession>A0ABY6L7Y3</accession>
<keyword evidence="3 4" id="KW-0862">Zinc</keyword>
<dbReference type="InterPro" id="IPR006026">
    <property type="entry name" value="Peptidase_Metallo"/>
</dbReference>
<keyword evidence="3 4" id="KW-0378">Hydrolase</keyword>
<comment type="caution">
    <text evidence="3">Lacks conserved residue(s) required for the propagation of feature annotation.</text>
</comment>
<name>A0ABY6L7Y3_9ARAC</name>
<keyword evidence="3 4" id="KW-0645">Protease</keyword>
<dbReference type="PANTHER" id="PTHR10127:SF883">
    <property type="entry name" value="ZINC METALLOPROTEINASE NAS-8"/>
    <property type="match status" value="1"/>
</dbReference>